<feature type="transmembrane region" description="Helical" evidence="2">
    <location>
        <begin position="77"/>
        <end position="98"/>
    </location>
</feature>
<dbReference type="EMBL" id="LVVM01003459">
    <property type="protein sequence ID" value="OJA14877.1"/>
    <property type="molecule type" value="Genomic_DNA"/>
</dbReference>
<evidence type="ECO:0000256" key="1">
    <source>
        <dbReference type="SAM" id="MobiDB-lite"/>
    </source>
</evidence>
<organism evidence="3 4">
    <name type="scientific">Rhizopogon vesiculosus</name>
    <dbReference type="NCBI Taxonomy" id="180088"/>
    <lineage>
        <taxon>Eukaryota</taxon>
        <taxon>Fungi</taxon>
        <taxon>Dikarya</taxon>
        <taxon>Basidiomycota</taxon>
        <taxon>Agaricomycotina</taxon>
        <taxon>Agaricomycetes</taxon>
        <taxon>Agaricomycetidae</taxon>
        <taxon>Boletales</taxon>
        <taxon>Suillineae</taxon>
        <taxon>Rhizopogonaceae</taxon>
        <taxon>Rhizopogon</taxon>
    </lineage>
</organism>
<keyword evidence="4" id="KW-1185">Reference proteome</keyword>
<feature type="transmembrane region" description="Helical" evidence="2">
    <location>
        <begin position="44"/>
        <end position="65"/>
    </location>
</feature>
<accession>A0A1J8Q1E0</accession>
<feature type="compositionally biased region" description="Polar residues" evidence="1">
    <location>
        <begin position="257"/>
        <end position="267"/>
    </location>
</feature>
<name>A0A1J8Q1E0_9AGAM</name>
<evidence type="ECO:0000313" key="3">
    <source>
        <dbReference type="EMBL" id="OJA14877.1"/>
    </source>
</evidence>
<dbReference type="OrthoDB" id="3188789at2759"/>
<proteinExistence type="predicted"/>
<keyword evidence="2" id="KW-0472">Membrane</keyword>
<keyword evidence="2" id="KW-0812">Transmembrane</keyword>
<feature type="region of interest" description="Disordered" evidence="1">
    <location>
        <begin position="249"/>
        <end position="288"/>
    </location>
</feature>
<gene>
    <name evidence="3" type="ORF">AZE42_00805</name>
</gene>
<protein>
    <submittedName>
        <fullName evidence="3">Uncharacterized protein</fullName>
    </submittedName>
</protein>
<keyword evidence="2" id="KW-1133">Transmembrane helix</keyword>
<reference evidence="3 4" key="1">
    <citation type="submission" date="2016-03" db="EMBL/GenBank/DDBJ databases">
        <title>Comparative genomics of the ectomycorrhizal sister species Rhizopogon vinicolor and Rhizopogon vesiculosus (Basidiomycota: Boletales) reveals a divergence of the mating type B locus.</title>
        <authorList>
            <person name="Mujic A.B."/>
            <person name="Kuo A."/>
            <person name="Tritt A."/>
            <person name="Lipzen A."/>
            <person name="Chen C."/>
            <person name="Johnson J."/>
            <person name="Sharma A."/>
            <person name="Barry K."/>
            <person name="Grigoriev I.V."/>
            <person name="Spatafora J.W."/>
        </authorList>
    </citation>
    <scope>NUCLEOTIDE SEQUENCE [LARGE SCALE GENOMIC DNA]</scope>
    <source>
        <strain evidence="3 4">AM-OR11-056</strain>
    </source>
</reference>
<sequence length="363" mass="39341">MLNVFLTVRAIFFTLILYFNLLGTIFAAWNIVSSSSSGMPVPGAAAFLVVNAALIFVLVTMAYSAEAICARARPAHVRFECGWTVLMSILQLSASIYVTTVGPPALCRSQSAWTVCASAALLVPVSWLTTFIMLAYCVTLCVIAATHVYFMPNLWTTPISAVPWFNLTESALYPAAVSPPTRPLSTSSSFTSSESDSSCHVSKFITETWEKLSRVEGRVIDPSKPILFSPGSPSINSTRPAWAKQLQLDTRRGVDQPFSTRGISPSGYSPEVPTPPPKARAKQAPGPKDLKSAQIYELQLARNSSESACSTLTLQTPTIFPKKIADPDLPIPRPRLSEWIPADATTAIDLHTNGHSRPHRADS</sequence>
<feature type="transmembrane region" description="Helical" evidence="2">
    <location>
        <begin position="127"/>
        <end position="150"/>
    </location>
</feature>
<dbReference type="Proteomes" id="UP000183567">
    <property type="component" value="Unassembled WGS sequence"/>
</dbReference>
<comment type="caution">
    <text evidence="3">The sequence shown here is derived from an EMBL/GenBank/DDBJ whole genome shotgun (WGS) entry which is preliminary data.</text>
</comment>
<evidence type="ECO:0000256" key="2">
    <source>
        <dbReference type="SAM" id="Phobius"/>
    </source>
</evidence>
<evidence type="ECO:0000313" key="4">
    <source>
        <dbReference type="Proteomes" id="UP000183567"/>
    </source>
</evidence>
<dbReference type="AlphaFoldDB" id="A0A1J8Q1E0"/>
<dbReference type="STRING" id="180088.A0A1J8Q1E0"/>
<feature type="transmembrane region" description="Helical" evidence="2">
    <location>
        <begin position="12"/>
        <end position="32"/>
    </location>
</feature>